<dbReference type="Pfam" id="PF02653">
    <property type="entry name" value="BPD_transp_2"/>
    <property type="match status" value="1"/>
</dbReference>
<feature type="transmembrane region" description="Helical" evidence="6">
    <location>
        <begin position="127"/>
        <end position="150"/>
    </location>
</feature>
<dbReference type="PANTHER" id="PTHR32196">
    <property type="entry name" value="ABC TRANSPORTER PERMEASE PROTEIN YPHD-RELATED-RELATED"/>
    <property type="match status" value="1"/>
</dbReference>
<feature type="transmembrane region" description="Helical" evidence="6">
    <location>
        <begin position="43"/>
        <end position="64"/>
    </location>
</feature>
<feature type="transmembrane region" description="Helical" evidence="6">
    <location>
        <begin position="349"/>
        <end position="377"/>
    </location>
</feature>
<sequence>MTRLLAKMEVDRRLVGLAVVLLVIWIGFDIASGGRFITPRNIFNLSVQTASVAVMACGMVLIIVTRHIDLSVGAMLGVLVMIMGVVQTDFLPQFLEYNHPMTWIITLLVGLVVGAAIGGVQGLAVGYLGVPAFIVTLGGLLVWRGAAWWVTQGRTVAPLDHNFMLLGGGIEGTIGATWSWIVAAIAIVAIIYAAIMERRRRLSFQFPVKPIWAEYTNTLIKAGLVLVAIITLNAYHLPERAAERILEDRGIPVTAENLVISHGIPIPLLIVALVAIVLTIVAKRTRFGRYVFAMGGNPQAAELAGINVKRMTVAVFALMGVLCAISAAISSARLQSAGNDLGTLDELRVIAAVVIGGTSLAGGVGTIYGALIGALVMQSLQSGMALLGVDTSLQSIVIGLVLVLAVFSDKYFHRRYSDPTS</sequence>
<evidence type="ECO:0000256" key="3">
    <source>
        <dbReference type="ARBA" id="ARBA00022692"/>
    </source>
</evidence>
<reference evidence="7 8" key="1">
    <citation type="submission" date="2017-08" db="EMBL/GenBank/DDBJ databases">
        <authorList>
            <person name="de Groot N.N."/>
        </authorList>
    </citation>
    <scope>NUCLEOTIDE SEQUENCE [LARGE SCALE GENOMIC DNA]</scope>
    <source>
        <strain evidence="7 8">USBA 78</strain>
    </source>
</reference>
<feature type="transmembrane region" description="Helical" evidence="6">
    <location>
        <begin position="311"/>
        <end position="329"/>
    </location>
</feature>
<evidence type="ECO:0000256" key="2">
    <source>
        <dbReference type="ARBA" id="ARBA00022475"/>
    </source>
</evidence>
<comment type="subcellular location">
    <subcellularLocation>
        <location evidence="1">Cell membrane</location>
        <topology evidence="1">Multi-pass membrane protein</topology>
    </subcellularLocation>
</comment>
<dbReference type="GO" id="GO:0005886">
    <property type="term" value="C:plasma membrane"/>
    <property type="evidence" value="ECO:0007669"/>
    <property type="project" value="UniProtKB-SubCell"/>
</dbReference>
<feature type="transmembrane region" description="Helical" evidence="6">
    <location>
        <begin position="101"/>
        <end position="120"/>
    </location>
</feature>
<keyword evidence="2" id="KW-1003">Cell membrane</keyword>
<dbReference type="CDD" id="cd06579">
    <property type="entry name" value="TM_PBP1_transp_AraH_like"/>
    <property type="match status" value="1"/>
</dbReference>
<dbReference type="GO" id="GO:0022857">
    <property type="term" value="F:transmembrane transporter activity"/>
    <property type="evidence" value="ECO:0007669"/>
    <property type="project" value="InterPro"/>
</dbReference>
<feature type="transmembrane region" description="Helical" evidence="6">
    <location>
        <begin position="219"/>
        <end position="238"/>
    </location>
</feature>
<keyword evidence="4 6" id="KW-1133">Transmembrane helix</keyword>
<dbReference type="RefSeq" id="WP_212684639.1">
    <property type="nucleotide sequence ID" value="NZ_OBMM01000010.1"/>
</dbReference>
<keyword evidence="3 6" id="KW-0812">Transmembrane</keyword>
<feature type="transmembrane region" description="Helical" evidence="6">
    <location>
        <begin position="258"/>
        <end position="282"/>
    </location>
</feature>
<evidence type="ECO:0000313" key="8">
    <source>
        <dbReference type="Proteomes" id="UP000219068"/>
    </source>
</evidence>
<keyword evidence="5 6" id="KW-0472">Membrane</keyword>
<name>A0A285TXU5_9PROT</name>
<feature type="transmembrane region" description="Helical" evidence="6">
    <location>
        <begin position="384"/>
        <end position="407"/>
    </location>
</feature>
<feature type="transmembrane region" description="Helical" evidence="6">
    <location>
        <begin position="170"/>
        <end position="195"/>
    </location>
</feature>
<accession>A0A285TXU5</accession>
<evidence type="ECO:0000256" key="4">
    <source>
        <dbReference type="ARBA" id="ARBA00022989"/>
    </source>
</evidence>
<organism evidence="7 8">
    <name type="scientific">Thalassospira xiamenensis</name>
    <dbReference type="NCBI Taxonomy" id="220697"/>
    <lineage>
        <taxon>Bacteria</taxon>
        <taxon>Pseudomonadati</taxon>
        <taxon>Pseudomonadota</taxon>
        <taxon>Alphaproteobacteria</taxon>
        <taxon>Rhodospirillales</taxon>
        <taxon>Thalassospiraceae</taxon>
        <taxon>Thalassospira</taxon>
    </lineage>
</organism>
<evidence type="ECO:0000256" key="6">
    <source>
        <dbReference type="SAM" id="Phobius"/>
    </source>
</evidence>
<protein>
    <submittedName>
        <fullName evidence="7">D-xylose transport system permease protein</fullName>
    </submittedName>
</protein>
<evidence type="ECO:0000313" key="7">
    <source>
        <dbReference type="EMBL" id="SOC30808.1"/>
    </source>
</evidence>
<proteinExistence type="predicted"/>
<evidence type="ECO:0000256" key="5">
    <source>
        <dbReference type="ARBA" id="ARBA00023136"/>
    </source>
</evidence>
<dbReference type="InterPro" id="IPR001851">
    <property type="entry name" value="ABC_transp_permease"/>
</dbReference>
<dbReference type="AlphaFoldDB" id="A0A285TXU5"/>
<dbReference type="EMBL" id="OBMM01000010">
    <property type="protein sequence ID" value="SOC30808.1"/>
    <property type="molecule type" value="Genomic_DNA"/>
</dbReference>
<gene>
    <name evidence="7" type="ORF">SAMN05428964_11074</name>
</gene>
<dbReference type="Proteomes" id="UP000219068">
    <property type="component" value="Unassembled WGS sequence"/>
</dbReference>
<feature type="transmembrane region" description="Helical" evidence="6">
    <location>
        <begin position="76"/>
        <end position="95"/>
    </location>
</feature>
<evidence type="ECO:0000256" key="1">
    <source>
        <dbReference type="ARBA" id="ARBA00004651"/>
    </source>
</evidence>